<dbReference type="PANTHER" id="PTHR31272">
    <property type="entry name" value="CYTOCHROME C-TYPE BIOGENESIS PROTEIN HI_1454-RELATED"/>
    <property type="match status" value="1"/>
</dbReference>
<evidence type="ECO:0000313" key="8">
    <source>
        <dbReference type="EMBL" id="SFC21647.1"/>
    </source>
</evidence>
<accession>A0A1I1HCB1</accession>
<dbReference type="Pfam" id="PF02683">
    <property type="entry name" value="DsbD_TM"/>
    <property type="match status" value="1"/>
</dbReference>
<feature type="transmembrane region" description="Helical" evidence="6">
    <location>
        <begin position="137"/>
        <end position="161"/>
    </location>
</feature>
<dbReference type="GO" id="GO:0016020">
    <property type="term" value="C:membrane"/>
    <property type="evidence" value="ECO:0007669"/>
    <property type="project" value="UniProtKB-SubCell"/>
</dbReference>
<evidence type="ECO:0000256" key="1">
    <source>
        <dbReference type="ARBA" id="ARBA00004141"/>
    </source>
</evidence>
<protein>
    <submittedName>
        <fullName evidence="8">Cytochrome c-type biogenesis protein</fullName>
    </submittedName>
</protein>
<dbReference type="STRING" id="574651.SAMN04487968_104272"/>
<feature type="transmembrane region" description="Helical" evidence="6">
    <location>
        <begin position="20"/>
        <end position="46"/>
    </location>
</feature>
<sequence length="255" mass="27459">MIVPMTDWIHSTATDGSLLLALPLAVLAGLVSFFSPCVIPLLPGYLSYATGLSGADLAEGRGGRGRMLAGAILFVLGFSAVFVLLGVAAGTVGQWLIEYDRQLQVVLGLLSIVLGLAFMGLVPWLQRDVRFHRVPAVGLFAAPLLGVLFAVGWTPCIGPTLAVMLNLAGHERTASRGGLLLAFYCVGLGLPFIVFALLWRRALGAMAFIRRHIRWVTRVGGVMFVLIGLALLTGWWDWAVQWLQIHLVDGWTVSV</sequence>
<dbReference type="GO" id="GO:0017004">
    <property type="term" value="P:cytochrome complex assembly"/>
    <property type="evidence" value="ECO:0007669"/>
    <property type="project" value="InterPro"/>
</dbReference>
<feature type="transmembrane region" description="Helical" evidence="6">
    <location>
        <begin position="103"/>
        <end position="125"/>
    </location>
</feature>
<organism evidence="8 9">
    <name type="scientific">Nocardioides terrae</name>
    <dbReference type="NCBI Taxonomy" id="574651"/>
    <lineage>
        <taxon>Bacteria</taxon>
        <taxon>Bacillati</taxon>
        <taxon>Actinomycetota</taxon>
        <taxon>Actinomycetes</taxon>
        <taxon>Propionibacteriales</taxon>
        <taxon>Nocardioidaceae</taxon>
        <taxon>Nocardioides</taxon>
    </lineage>
</organism>
<feature type="transmembrane region" description="Helical" evidence="6">
    <location>
        <begin position="67"/>
        <end position="97"/>
    </location>
</feature>
<feature type="transmembrane region" description="Helical" evidence="6">
    <location>
        <begin position="215"/>
        <end position="236"/>
    </location>
</feature>
<keyword evidence="4 6" id="KW-1133">Transmembrane helix</keyword>
<evidence type="ECO:0000256" key="5">
    <source>
        <dbReference type="ARBA" id="ARBA00023136"/>
    </source>
</evidence>
<comment type="subcellular location">
    <subcellularLocation>
        <location evidence="1">Membrane</location>
        <topology evidence="1">Multi-pass membrane protein</topology>
    </subcellularLocation>
</comment>
<dbReference type="AlphaFoldDB" id="A0A1I1HCB1"/>
<feature type="transmembrane region" description="Helical" evidence="6">
    <location>
        <begin position="181"/>
        <end position="203"/>
    </location>
</feature>
<evidence type="ECO:0000256" key="3">
    <source>
        <dbReference type="ARBA" id="ARBA00022692"/>
    </source>
</evidence>
<gene>
    <name evidence="8" type="ORF">SAMN04487968_104272</name>
</gene>
<dbReference type="InterPro" id="IPR051790">
    <property type="entry name" value="Cytochrome_c-biogenesis_DsbD"/>
</dbReference>
<name>A0A1I1HCB1_9ACTN</name>
<proteinExistence type="inferred from homology"/>
<keyword evidence="9" id="KW-1185">Reference proteome</keyword>
<keyword evidence="3 6" id="KW-0812">Transmembrane</keyword>
<evidence type="ECO:0000256" key="6">
    <source>
        <dbReference type="SAM" id="Phobius"/>
    </source>
</evidence>
<dbReference type="EMBL" id="FOLB01000004">
    <property type="protein sequence ID" value="SFC21647.1"/>
    <property type="molecule type" value="Genomic_DNA"/>
</dbReference>
<dbReference type="Proteomes" id="UP000198832">
    <property type="component" value="Unassembled WGS sequence"/>
</dbReference>
<evidence type="ECO:0000256" key="4">
    <source>
        <dbReference type="ARBA" id="ARBA00022989"/>
    </source>
</evidence>
<dbReference type="PANTHER" id="PTHR31272:SF4">
    <property type="entry name" value="CYTOCHROME C-TYPE BIOGENESIS PROTEIN HI_1454-RELATED"/>
    <property type="match status" value="1"/>
</dbReference>
<keyword evidence="5 6" id="KW-0472">Membrane</keyword>
<evidence type="ECO:0000313" key="9">
    <source>
        <dbReference type="Proteomes" id="UP000198832"/>
    </source>
</evidence>
<dbReference type="InterPro" id="IPR003834">
    <property type="entry name" value="Cyt_c_assmbl_TM_dom"/>
</dbReference>
<comment type="similarity">
    <text evidence="2">Belongs to the DsbD family.</text>
</comment>
<evidence type="ECO:0000259" key="7">
    <source>
        <dbReference type="Pfam" id="PF02683"/>
    </source>
</evidence>
<feature type="domain" description="Cytochrome C biogenesis protein transmembrane" evidence="7">
    <location>
        <begin position="19"/>
        <end position="208"/>
    </location>
</feature>
<reference evidence="8 9" key="1">
    <citation type="submission" date="2016-10" db="EMBL/GenBank/DDBJ databases">
        <authorList>
            <person name="de Groot N.N."/>
        </authorList>
    </citation>
    <scope>NUCLEOTIDE SEQUENCE [LARGE SCALE GENOMIC DNA]</scope>
    <source>
        <strain evidence="8 9">CGMCC 1.7056</strain>
    </source>
</reference>
<evidence type="ECO:0000256" key="2">
    <source>
        <dbReference type="ARBA" id="ARBA00006143"/>
    </source>
</evidence>